<evidence type="ECO:0000313" key="2">
    <source>
        <dbReference type="EMBL" id="KAJ7326829.1"/>
    </source>
</evidence>
<reference evidence="2" key="1">
    <citation type="journal article" date="2023" name="DNA Res.">
        <title>Chromosome-level genome assembly of Phrynocephalus forsythii using third-generation DNA sequencing and Hi-C analysis.</title>
        <authorList>
            <person name="Qi Y."/>
            <person name="Zhao W."/>
            <person name="Zhao Y."/>
            <person name="Niu C."/>
            <person name="Cao S."/>
            <person name="Zhang Y."/>
        </authorList>
    </citation>
    <scope>NUCLEOTIDE SEQUENCE</scope>
    <source>
        <tissue evidence="2">Muscle</tissue>
    </source>
</reference>
<evidence type="ECO:0000313" key="3">
    <source>
        <dbReference type="Proteomes" id="UP001142489"/>
    </source>
</evidence>
<feature type="region of interest" description="Disordered" evidence="1">
    <location>
        <begin position="127"/>
        <end position="148"/>
    </location>
</feature>
<feature type="compositionally biased region" description="Basic residues" evidence="1">
    <location>
        <begin position="15"/>
        <end position="40"/>
    </location>
</feature>
<dbReference type="EMBL" id="JAPFRF010000007">
    <property type="protein sequence ID" value="KAJ7326829.1"/>
    <property type="molecule type" value="Genomic_DNA"/>
</dbReference>
<comment type="caution">
    <text evidence="2">The sequence shown here is derived from an EMBL/GenBank/DDBJ whole genome shotgun (WGS) entry which is preliminary data.</text>
</comment>
<feature type="region of interest" description="Disordered" evidence="1">
    <location>
        <begin position="1"/>
        <end position="57"/>
    </location>
</feature>
<dbReference type="Proteomes" id="UP001142489">
    <property type="component" value="Unassembled WGS sequence"/>
</dbReference>
<gene>
    <name evidence="2" type="ORF">JRQ81_016588</name>
</gene>
<accession>A0A9Q1B0Q7</accession>
<name>A0A9Q1B0Q7_9SAUR</name>
<keyword evidence="3" id="KW-1185">Reference proteome</keyword>
<evidence type="ECO:0000256" key="1">
    <source>
        <dbReference type="SAM" id="MobiDB-lite"/>
    </source>
</evidence>
<organism evidence="2 3">
    <name type="scientific">Phrynocephalus forsythii</name>
    <dbReference type="NCBI Taxonomy" id="171643"/>
    <lineage>
        <taxon>Eukaryota</taxon>
        <taxon>Metazoa</taxon>
        <taxon>Chordata</taxon>
        <taxon>Craniata</taxon>
        <taxon>Vertebrata</taxon>
        <taxon>Euteleostomi</taxon>
        <taxon>Lepidosauria</taxon>
        <taxon>Squamata</taxon>
        <taxon>Bifurcata</taxon>
        <taxon>Unidentata</taxon>
        <taxon>Episquamata</taxon>
        <taxon>Toxicofera</taxon>
        <taxon>Iguania</taxon>
        <taxon>Acrodonta</taxon>
        <taxon>Agamidae</taxon>
        <taxon>Agaminae</taxon>
        <taxon>Phrynocephalus</taxon>
    </lineage>
</organism>
<dbReference type="AlphaFoldDB" id="A0A9Q1B0Q7"/>
<proteinExistence type="predicted"/>
<sequence length="185" mass="20194">MARFRPSRSQSLTLNRRRRRGRSRGGGSGRRRRRRGHGKKKDSTFIGGKKHYKQRKDDTLAVKAERSTIGPDVMLMAHAVGLPGRLNGILDFIQGKWCSSCQELEGERHHLIWQDSDAAGAEASVAAGGGGDVEVKAEGGGEDAMEEERERVVTDMVTGGGEEEEATKTKLHGLGHSSFLALWAS</sequence>
<protein>
    <submittedName>
        <fullName evidence="2">Uncharacterized protein</fullName>
    </submittedName>
</protein>